<accession>A0A2W1JAY6</accession>
<evidence type="ECO:0000313" key="1">
    <source>
        <dbReference type="EMBL" id="PZD71138.1"/>
    </source>
</evidence>
<dbReference type="Proteomes" id="UP000248857">
    <property type="component" value="Unassembled WGS sequence"/>
</dbReference>
<dbReference type="RefSeq" id="WP_110988341.1">
    <property type="nucleotide sequence ID" value="NZ_CAWNWM010000021.1"/>
</dbReference>
<gene>
    <name evidence="1" type="ORF">C1752_07866</name>
</gene>
<comment type="caution">
    <text evidence="1">The sequence shown here is derived from an EMBL/GenBank/DDBJ whole genome shotgun (WGS) entry which is preliminary data.</text>
</comment>
<evidence type="ECO:0000313" key="2">
    <source>
        <dbReference type="Proteomes" id="UP000248857"/>
    </source>
</evidence>
<reference evidence="1 2" key="1">
    <citation type="journal article" date="2018" name="Sci. Rep.">
        <title>A novel species of the marine cyanobacterium Acaryochloris with a unique pigment content and lifestyle.</title>
        <authorList>
            <person name="Partensky F."/>
            <person name="Six C."/>
            <person name="Ratin M."/>
            <person name="Garczarek L."/>
            <person name="Vaulot D."/>
            <person name="Probert I."/>
            <person name="Calteau A."/>
            <person name="Gourvil P."/>
            <person name="Marie D."/>
            <person name="Grebert T."/>
            <person name="Bouchier C."/>
            <person name="Le Panse S."/>
            <person name="Gachenot M."/>
            <person name="Rodriguez F."/>
            <person name="Garrido J.L."/>
        </authorList>
    </citation>
    <scope>NUCLEOTIDE SEQUENCE [LARGE SCALE GENOMIC DNA]</scope>
    <source>
        <strain evidence="1 2">RCC1774</strain>
    </source>
</reference>
<protein>
    <recommendedName>
        <fullName evidence="3">DUF4278 domain-containing protein</fullName>
    </recommendedName>
</protein>
<dbReference type="EMBL" id="PQWO01000021">
    <property type="protein sequence ID" value="PZD71138.1"/>
    <property type="molecule type" value="Genomic_DNA"/>
</dbReference>
<evidence type="ECO:0008006" key="3">
    <source>
        <dbReference type="Google" id="ProtNLM"/>
    </source>
</evidence>
<dbReference type="OrthoDB" id="517878at2"/>
<keyword evidence="2" id="KW-1185">Reference proteome</keyword>
<name>A0A2W1JAY6_9CYAN</name>
<dbReference type="Pfam" id="PF14105">
    <property type="entry name" value="DUF4278"/>
    <property type="match status" value="1"/>
</dbReference>
<organism evidence="1 2">
    <name type="scientific">Acaryochloris thomasi RCC1774</name>
    <dbReference type="NCBI Taxonomy" id="1764569"/>
    <lineage>
        <taxon>Bacteria</taxon>
        <taxon>Bacillati</taxon>
        <taxon>Cyanobacteriota</taxon>
        <taxon>Cyanophyceae</taxon>
        <taxon>Acaryochloridales</taxon>
        <taxon>Acaryochloridaceae</taxon>
        <taxon>Acaryochloris</taxon>
        <taxon>Acaryochloris thomasi</taxon>
    </lineage>
</organism>
<sequence length="116" mass="13109">MKLTYRGITYDYNPPRVVYGSTYAQGKYRGLPVTFQTTEVPIVKPSYNLKYRGIAYCTGVPTQAKEPDKIGNVPSKDIKIPVVSLSERSRTLMAGHRQSIRQREQAMLNRLAEEVG</sequence>
<proteinExistence type="predicted"/>
<dbReference type="AlphaFoldDB" id="A0A2W1JAY6"/>
<dbReference type="InterPro" id="IPR025458">
    <property type="entry name" value="DUF4278"/>
</dbReference>